<evidence type="ECO:0000313" key="5">
    <source>
        <dbReference type="Proteomes" id="UP001055453"/>
    </source>
</evidence>
<feature type="repeat" description="WD" evidence="3">
    <location>
        <begin position="172"/>
        <end position="205"/>
    </location>
</feature>
<dbReference type="PANTHER" id="PTHR19879:SF9">
    <property type="entry name" value="TRANSCRIPTION INITIATION FACTOR TFIID SUBUNIT 5"/>
    <property type="match status" value="1"/>
</dbReference>
<dbReference type="InterPro" id="IPR036322">
    <property type="entry name" value="WD40_repeat_dom_sf"/>
</dbReference>
<dbReference type="SUPFAM" id="SSF50978">
    <property type="entry name" value="WD40 repeat-like"/>
    <property type="match status" value="1"/>
</dbReference>
<proteinExistence type="predicted"/>
<sequence>MSFTRDRCFEAIIKFKSKSHLKLKEFMLETNSKLLEIIHDLIKDIVEQNPKAIYYIQEMIYEGKYGRRLQGFDGNVPAHDDNVNDVKVSLDGKMIASASVDKTVKVWRKQEDDTFLSTSWKMIDSLDIQHQSPVWSVTFSRNGELIASGDADGIIKITSINNNSINRQIKPKEDNDEIVLKLMFSPDDQSIVSANWDKNVRVWKLLDHNYELIKIGEHDDKVYGVCFNSDGKFIASGGGDNKVNIWSLPPDAKLLHSLVPELEKKMAQKTPVFDVKFSFDGQMIAAAYKDNFVRIWDIKTKKTIKNCKHKDTVYGISFSPDNQMIASGSKDGFVRVWSTVTYGDLNAEPIAEFWHGVQINSVSFSHDGKFIASGGDDKNVRIWDTVNIGESRQELIERISKDTYNYLINIVNQPAIFDILQNLLSIDKTKAREINIGDFLKNVFLTPGN</sequence>
<dbReference type="PROSITE" id="PS50294">
    <property type="entry name" value="WD_REPEATS_REGION"/>
    <property type="match status" value="6"/>
</dbReference>
<accession>A0ABM7ZAX7</accession>
<dbReference type="Gene3D" id="2.130.10.10">
    <property type="entry name" value="YVTN repeat-like/Quinoprotein amine dehydrogenase"/>
    <property type="match status" value="3"/>
</dbReference>
<name>A0ABM7ZAX7_NOSCO</name>
<dbReference type="PRINTS" id="PR00320">
    <property type="entry name" value="GPROTEINBRPT"/>
</dbReference>
<dbReference type="SMART" id="SM00320">
    <property type="entry name" value="WD40"/>
    <property type="match status" value="7"/>
</dbReference>
<dbReference type="InterPro" id="IPR020472">
    <property type="entry name" value="WD40_PAC1"/>
</dbReference>
<dbReference type="EMBL" id="AP025732">
    <property type="protein sequence ID" value="BDI20405.1"/>
    <property type="molecule type" value="Genomic_DNA"/>
</dbReference>
<feature type="repeat" description="WD" evidence="3">
    <location>
        <begin position="127"/>
        <end position="168"/>
    </location>
</feature>
<evidence type="ECO:0000313" key="4">
    <source>
        <dbReference type="EMBL" id="BDI20405.1"/>
    </source>
</evidence>
<organism evidence="4 5">
    <name type="scientific">Nostoc cf. commune SO-36</name>
    <dbReference type="NCBI Taxonomy" id="449208"/>
    <lineage>
        <taxon>Bacteria</taxon>
        <taxon>Bacillati</taxon>
        <taxon>Cyanobacteriota</taxon>
        <taxon>Cyanophyceae</taxon>
        <taxon>Nostocales</taxon>
        <taxon>Nostocaceae</taxon>
        <taxon>Nostoc</taxon>
    </lineage>
</organism>
<feature type="repeat" description="WD" evidence="3">
    <location>
        <begin position="76"/>
        <end position="117"/>
    </location>
</feature>
<dbReference type="Proteomes" id="UP001055453">
    <property type="component" value="Chromosome"/>
</dbReference>
<dbReference type="CDD" id="cd00200">
    <property type="entry name" value="WD40"/>
    <property type="match status" value="1"/>
</dbReference>
<reference evidence="4" key="1">
    <citation type="submission" date="2022-04" db="EMBL/GenBank/DDBJ databases">
        <title>Complete genome sequence of a cyanobacterium, Nostoc sp. SO-36, isolated in Antarctica.</title>
        <authorList>
            <person name="Kanesaki Y."/>
            <person name="Effendi D."/>
            <person name="Sakamoto T."/>
            <person name="Ohtani S."/>
            <person name="Awai K."/>
        </authorList>
    </citation>
    <scope>NUCLEOTIDE SEQUENCE</scope>
    <source>
        <strain evidence="4">SO-36</strain>
    </source>
</reference>
<protein>
    <recommendedName>
        <fullName evidence="6">WD40 repeat-containing protein</fullName>
    </recommendedName>
</protein>
<evidence type="ECO:0000256" key="2">
    <source>
        <dbReference type="ARBA" id="ARBA00022737"/>
    </source>
</evidence>
<feature type="repeat" description="WD" evidence="3">
    <location>
        <begin position="306"/>
        <end position="338"/>
    </location>
</feature>
<dbReference type="PROSITE" id="PS00678">
    <property type="entry name" value="WD_REPEATS_1"/>
    <property type="match status" value="1"/>
</dbReference>
<feature type="repeat" description="WD" evidence="3">
    <location>
        <begin position="265"/>
        <end position="306"/>
    </location>
</feature>
<feature type="repeat" description="WD" evidence="3">
    <location>
        <begin position="355"/>
        <end position="384"/>
    </location>
</feature>
<keyword evidence="5" id="KW-1185">Reference proteome</keyword>
<dbReference type="Pfam" id="PF00400">
    <property type="entry name" value="WD40"/>
    <property type="match status" value="7"/>
</dbReference>
<dbReference type="PROSITE" id="PS50082">
    <property type="entry name" value="WD_REPEATS_2"/>
    <property type="match status" value="7"/>
</dbReference>
<evidence type="ECO:0000256" key="3">
    <source>
        <dbReference type="PROSITE-ProRule" id="PRU00221"/>
    </source>
</evidence>
<keyword evidence="2" id="KW-0677">Repeat</keyword>
<dbReference type="InterPro" id="IPR019775">
    <property type="entry name" value="WD40_repeat_CS"/>
</dbReference>
<dbReference type="RefSeq" id="WP_251957796.1">
    <property type="nucleotide sequence ID" value="NZ_AP025732.1"/>
</dbReference>
<keyword evidence="1 3" id="KW-0853">WD repeat</keyword>
<evidence type="ECO:0008006" key="6">
    <source>
        <dbReference type="Google" id="ProtNLM"/>
    </source>
</evidence>
<feature type="repeat" description="WD" evidence="3">
    <location>
        <begin position="215"/>
        <end position="248"/>
    </location>
</feature>
<dbReference type="PANTHER" id="PTHR19879">
    <property type="entry name" value="TRANSCRIPTION INITIATION FACTOR TFIID"/>
    <property type="match status" value="1"/>
</dbReference>
<dbReference type="InterPro" id="IPR001680">
    <property type="entry name" value="WD40_rpt"/>
</dbReference>
<dbReference type="InterPro" id="IPR015943">
    <property type="entry name" value="WD40/YVTN_repeat-like_dom_sf"/>
</dbReference>
<gene>
    <name evidence="4" type="ORF">ANSO36C_62070</name>
</gene>
<evidence type="ECO:0000256" key="1">
    <source>
        <dbReference type="ARBA" id="ARBA00022574"/>
    </source>
</evidence>